<feature type="non-terminal residue" evidence="3">
    <location>
        <position position="71"/>
    </location>
</feature>
<protein>
    <submittedName>
        <fullName evidence="3">Uncharacterized protein</fullName>
    </submittedName>
</protein>
<proteinExistence type="inferred from homology"/>
<dbReference type="InterPro" id="IPR002347">
    <property type="entry name" value="SDR_fam"/>
</dbReference>
<dbReference type="EMBL" id="BARU01034664">
    <property type="protein sequence ID" value="GAH66198.1"/>
    <property type="molecule type" value="Genomic_DNA"/>
</dbReference>
<dbReference type="AlphaFoldDB" id="X1J8V7"/>
<evidence type="ECO:0000256" key="2">
    <source>
        <dbReference type="ARBA" id="ARBA00023002"/>
    </source>
</evidence>
<dbReference type="InterPro" id="IPR036291">
    <property type="entry name" value="NAD(P)-bd_dom_sf"/>
</dbReference>
<name>X1J8V7_9ZZZZ</name>
<dbReference type="PANTHER" id="PTHR43669:SF3">
    <property type="entry name" value="ALCOHOL DEHYDROGENASE, PUTATIVE (AFU_ORTHOLOGUE AFUA_3G03445)-RELATED"/>
    <property type="match status" value="1"/>
</dbReference>
<dbReference type="SUPFAM" id="SSF51735">
    <property type="entry name" value="NAD(P)-binding Rossmann-fold domains"/>
    <property type="match status" value="1"/>
</dbReference>
<comment type="caution">
    <text evidence="3">The sequence shown here is derived from an EMBL/GenBank/DDBJ whole genome shotgun (WGS) entry which is preliminary data.</text>
</comment>
<dbReference type="Gene3D" id="3.40.50.720">
    <property type="entry name" value="NAD(P)-binding Rossmann-like Domain"/>
    <property type="match status" value="1"/>
</dbReference>
<sequence>MSIEGALDFTGKVAVITGGSGSLCSTIARALGQCGANVVLVGRSQETLDQVAAEINQARGNAFGMSADVLD</sequence>
<comment type="similarity">
    <text evidence="1">Belongs to the short-chain dehydrogenases/reductases (SDR) family.</text>
</comment>
<gene>
    <name evidence="3" type="ORF">S03H2_54378</name>
</gene>
<dbReference type="PANTHER" id="PTHR43669">
    <property type="entry name" value="5-KETO-D-GLUCONATE 5-REDUCTASE"/>
    <property type="match status" value="1"/>
</dbReference>
<dbReference type="Pfam" id="PF00106">
    <property type="entry name" value="adh_short"/>
    <property type="match status" value="1"/>
</dbReference>
<organism evidence="3">
    <name type="scientific">marine sediment metagenome</name>
    <dbReference type="NCBI Taxonomy" id="412755"/>
    <lineage>
        <taxon>unclassified sequences</taxon>
        <taxon>metagenomes</taxon>
        <taxon>ecological metagenomes</taxon>
    </lineage>
</organism>
<evidence type="ECO:0000313" key="3">
    <source>
        <dbReference type="EMBL" id="GAH66198.1"/>
    </source>
</evidence>
<keyword evidence="2" id="KW-0560">Oxidoreductase</keyword>
<dbReference type="GO" id="GO:0016491">
    <property type="term" value="F:oxidoreductase activity"/>
    <property type="evidence" value="ECO:0007669"/>
    <property type="project" value="UniProtKB-KW"/>
</dbReference>
<evidence type="ECO:0000256" key="1">
    <source>
        <dbReference type="ARBA" id="ARBA00006484"/>
    </source>
</evidence>
<accession>X1J8V7</accession>
<reference evidence="3" key="1">
    <citation type="journal article" date="2014" name="Front. Microbiol.">
        <title>High frequency of phylogenetically diverse reductive dehalogenase-homologous genes in deep subseafloor sedimentary metagenomes.</title>
        <authorList>
            <person name="Kawai M."/>
            <person name="Futagami T."/>
            <person name="Toyoda A."/>
            <person name="Takaki Y."/>
            <person name="Nishi S."/>
            <person name="Hori S."/>
            <person name="Arai W."/>
            <person name="Tsubouchi T."/>
            <person name="Morono Y."/>
            <person name="Uchiyama I."/>
            <person name="Ito T."/>
            <person name="Fujiyama A."/>
            <person name="Inagaki F."/>
            <person name="Takami H."/>
        </authorList>
    </citation>
    <scope>NUCLEOTIDE SEQUENCE</scope>
    <source>
        <strain evidence="3">Expedition CK06-06</strain>
    </source>
</reference>